<dbReference type="GO" id="GO:0098003">
    <property type="term" value="P:viral tail assembly"/>
    <property type="evidence" value="ECO:0007669"/>
    <property type="project" value="UniProtKB-KW"/>
</dbReference>
<accession>A0A858NPT8</accession>
<dbReference type="Proteomes" id="UP000671940">
    <property type="component" value="Segment"/>
</dbReference>
<dbReference type="PANTHER" id="PTHR37813">
    <property type="entry name" value="FELS-2 PROPHAGE PROTEIN"/>
    <property type="match status" value="1"/>
</dbReference>
<keyword evidence="5" id="KW-0812">Transmembrane</keyword>
<evidence type="ECO:0000256" key="1">
    <source>
        <dbReference type="ARBA" id="ARBA00022465"/>
    </source>
</evidence>
<evidence type="ECO:0000256" key="5">
    <source>
        <dbReference type="SAM" id="Phobius"/>
    </source>
</evidence>
<protein>
    <submittedName>
        <fullName evidence="7">Tail length tape-measure protein</fullName>
    </submittedName>
</protein>
<organism evidence="7 8">
    <name type="scientific">Xanthomonas phage FoX3</name>
    <dbReference type="NCBI Taxonomy" id="2723899"/>
    <lineage>
        <taxon>Viruses</taxon>
        <taxon>Duplodnaviria</taxon>
        <taxon>Heunggongvirae</taxon>
        <taxon>Uroviricota</taxon>
        <taxon>Caudoviricetes</taxon>
        <taxon>Foxunavirus</taxon>
        <taxon>Foxunavirus fox3</taxon>
    </lineage>
</organism>
<proteinExistence type="predicted"/>
<keyword evidence="2" id="KW-1188">Viral release from host cell</keyword>
<evidence type="ECO:0000256" key="3">
    <source>
        <dbReference type="SAM" id="Coils"/>
    </source>
</evidence>
<keyword evidence="3" id="KW-0175">Coiled coil</keyword>
<reference evidence="7" key="1">
    <citation type="submission" date="2020-03" db="EMBL/GenBank/DDBJ databases">
        <title>Development of an integrated pest management strategy to control Xanthomonas campestris pv. campestris using bacteriophages.</title>
        <authorList>
            <person name="Holtappels D."/>
            <person name="Lavigne R."/>
            <person name="Wagemans J."/>
        </authorList>
    </citation>
    <scope>NUCLEOTIDE SEQUENCE</scope>
</reference>
<dbReference type="InterPro" id="IPR010090">
    <property type="entry name" value="Phage_tape_meas"/>
</dbReference>
<evidence type="ECO:0000256" key="4">
    <source>
        <dbReference type="SAM" id="MobiDB-lite"/>
    </source>
</evidence>
<dbReference type="EMBL" id="MT161383">
    <property type="protein sequence ID" value="QJB21925.1"/>
    <property type="molecule type" value="Genomic_DNA"/>
</dbReference>
<keyword evidence="5" id="KW-0472">Membrane</keyword>
<dbReference type="Pfam" id="PF10145">
    <property type="entry name" value="PhageMin_Tail"/>
    <property type="match status" value="1"/>
</dbReference>
<gene>
    <name evidence="7" type="ORF">XccvBFoX3_gp25</name>
</gene>
<evidence type="ECO:0000313" key="7">
    <source>
        <dbReference type="EMBL" id="QJB21925.1"/>
    </source>
</evidence>
<feature type="transmembrane region" description="Helical" evidence="5">
    <location>
        <begin position="360"/>
        <end position="379"/>
    </location>
</feature>
<feature type="region of interest" description="Disordered" evidence="4">
    <location>
        <begin position="664"/>
        <end position="686"/>
    </location>
</feature>
<feature type="coiled-coil region" evidence="3">
    <location>
        <begin position="5"/>
        <end position="35"/>
    </location>
</feature>
<feature type="transmembrane region" description="Helical" evidence="5">
    <location>
        <begin position="391"/>
        <end position="417"/>
    </location>
</feature>
<sequence>MGSNVAGLRRQYDELTRASERLRAAQSRLATANAAVDANMARRQQLGGQLGGAVASAAAVGYAVGAPVMNAANYQRENQLIGNTANMTQQQVDALGATVLAEAKATNQGANELQRGIGFLVAAGLDARRAQESIRTIGRTTTAAGADIEDLSKASFTLIHALNIKPEALQGSLDILTYAGKEGNVELKDMAKVLPVLGASFKSLRLEGTEAVATMGAALEIARKGAGSADEAANNMQNFMAKMQSPETLKKAQKLYGIDLNAIIKKAQKTGENPFDATLMAIMKATGDDPKKIGELFGDMQVQNFLKPMIQNWGEYQRIKNEALTKSAGTTDRDFDRMMKTQAEQFKAARISADNLSKTFGMALLPTIGSLAVKLGVLLDKTTAFVKDNPALVVGVTKAATAVVGLRVAALAGGYAFTFIRAPFLQLSAAVARFRAARAVGELGRLGTAAVSAGSWVGRIGLAFAGLGAGPVLGGIAVLVGAALLVRRYWEPIKAFFSGLWQSFSTEAQPALGAFLGAVQPLKPAWDAVVGVVGQAFDWFVKLIDPASATTEEIGRAAQAGRIVGLVLANSVKNAVVGFGLVVKAVVWVGEAIGTTAGMIVVGWQSAWDQVKGIVGSAVDWIAAAIKPITASVAWIRDTAGSVGNTFGGMFGTAADATEAALTTQGQTPPPIPPTAAARGGASTTVQQQNTFHITQQPGESQEALARRIADEQRRAEEVKKRGRLTD</sequence>
<evidence type="ECO:0000313" key="8">
    <source>
        <dbReference type="Proteomes" id="UP000671940"/>
    </source>
</evidence>
<evidence type="ECO:0000259" key="6">
    <source>
        <dbReference type="Pfam" id="PF10145"/>
    </source>
</evidence>
<dbReference type="PANTHER" id="PTHR37813:SF1">
    <property type="entry name" value="FELS-2 PROPHAGE PROTEIN"/>
    <property type="match status" value="1"/>
</dbReference>
<keyword evidence="8" id="KW-1185">Reference proteome</keyword>
<name>A0A858NPT8_9CAUD</name>
<dbReference type="NCBIfam" id="TIGR01760">
    <property type="entry name" value="tape_meas_TP901"/>
    <property type="match status" value="1"/>
</dbReference>
<evidence type="ECO:0000256" key="2">
    <source>
        <dbReference type="ARBA" id="ARBA00022612"/>
    </source>
</evidence>
<feature type="domain" description="Phage tail tape measure protein" evidence="6">
    <location>
        <begin position="103"/>
        <end position="295"/>
    </location>
</feature>
<keyword evidence="1" id="KW-1245">Viral tail assembly</keyword>
<keyword evidence="5" id="KW-1133">Transmembrane helix</keyword>
<feature type="transmembrane region" description="Helical" evidence="5">
    <location>
        <begin position="460"/>
        <end position="486"/>
    </location>
</feature>